<keyword evidence="10" id="KW-1185">Reference proteome</keyword>
<feature type="compositionally biased region" description="Acidic residues" evidence="6">
    <location>
        <begin position="553"/>
        <end position="567"/>
    </location>
</feature>
<reference evidence="9" key="2">
    <citation type="journal article" date="2023" name="Science">
        <title>Genomic signatures of disease resistance in endangered staghorn corals.</title>
        <authorList>
            <person name="Vollmer S.V."/>
            <person name="Selwyn J.D."/>
            <person name="Despard B.A."/>
            <person name="Roesel C.L."/>
        </authorList>
    </citation>
    <scope>NUCLEOTIDE SEQUENCE</scope>
    <source>
        <strain evidence="9">K2</strain>
    </source>
</reference>
<proteinExistence type="inferred from homology"/>
<evidence type="ECO:0000256" key="2">
    <source>
        <dbReference type="ARBA" id="ARBA00005241"/>
    </source>
</evidence>
<dbReference type="AlphaFoldDB" id="A0AAD9QK13"/>
<dbReference type="CDD" id="cd17335">
    <property type="entry name" value="MFS_MFSD6"/>
    <property type="match status" value="1"/>
</dbReference>
<feature type="transmembrane region" description="Helical" evidence="7">
    <location>
        <begin position="383"/>
        <end position="401"/>
    </location>
</feature>
<feature type="transmembrane region" description="Helical" evidence="7">
    <location>
        <begin position="230"/>
        <end position="250"/>
    </location>
</feature>
<feature type="transmembrane region" description="Helical" evidence="7">
    <location>
        <begin position="96"/>
        <end position="114"/>
    </location>
</feature>
<feature type="transmembrane region" description="Helical" evidence="7">
    <location>
        <begin position="65"/>
        <end position="84"/>
    </location>
</feature>
<evidence type="ECO:0000259" key="8">
    <source>
        <dbReference type="Pfam" id="PF12832"/>
    </source>
</evidence>
<feature type="transmembrane region" description="Helical" evidence="7">
    <location>
        <begin position="35"/>
        <end position="53"/>
    </location>
</feature>
<evidence type="ECO:0000256" key="5">
    <source>
        <dbReference type="ARBA" id="ARBA00023136"/>
    </source>
</evidence>
<dbReference type="InterPro" id="IPR051717">
    <property type="entry name" value="MFS_MFSD6"/>
</dbReference>
<evidence type="ECO:0000256" key="4">
    <source>
        <dbReference type="ARBA" id="ARBA00022989"/>
    </source>
</evidence>
<feature type="transmembrane region" description="Helical" evidence="7">
    <location>
        <begin position="262"/>
        <end position="285"/>
    </location>
</feature>
<dbReference type="PANTHER" id="PTHR16172:SF2">
    <property type="entry name" value="MAJOR FACILITATOR SUPERFAMILY DOMAIN-CONTAINING PROTEIN 6"/>
    <property type="match status" value="1"/>
</dbReference>
<feature type="transmembrane region" description="Helical" evidence="7">
    <location>
        <begin position="183"/>
        <end position="210"/>
    </location>
</feature>
<feature type="region of interest" description="Disordered" evidence="6">
    <location>
        <begin position="553"/>
        <end position="585"/>
    </location>
</feature>
<comment type="caution">
    <text evidence="9">The sequence shown here is derived from an EMBL/GenBank/DDBJ whole genome shotgun (WGS) entry which is preliminary data.</text>
</comment>
<feature type="domain" description="Major facilitator superfamily associated" evidence="8">
    <location>
        <begin position="31"/>
        <end position="458"/>
    </location>
</feature>
<name>A0AAD9QK13_ACRCE</name>
<evidence type="ECO:0000313" key="10">
    <source>
        <dbReference type="Proteomes" id="UP001249851"/>
    </source>
</evidence>
<dbReference type="InterPro" id="IPR024989">
    <property type="entry name" value="MFS_assoc_dom"/>
</dbReference>
<dbReference type="Gene3D" id="1.20.1250.20">
    <property type="entry name" value="MFS general substrate transporter like domains"/>
    <property type="match status" value="2"/>
</dbReference>
<gene>
    <name evidence="9" type="ORF">P5673_014284</name>
</gene>
<evidence type="ECO:0000256" key="7">
    <source>
        <dbReference type="SAM" id="Phobius"/>
    </source>
</evidence>
<keyword evidence="4 7" id="KW-1133">Transmembrane helix</keyword>
<keyword evidence="3 7" id="KW-0812">Transmembrane</keyword>
<dbReference type="PANTHER" id="PTHR16172">
    <property type="entry name" value="MAJOR FACILITATOR SUPERFAMILY DOMAIN-CONTAINING PROTEIN 6-LIKE"/>
    <property type="match status" value="1"/>
</dbReference>
<evidence type="ECO:0000313" key="9">
    <source>
        <dbReference type="EMBL" id="KAK2562599.1"/>
    </source>
</evidence>
<accession>A0AAD9QK13</accession>
<comment type="similarity">
    <text evidence="2">Belongs to the major facilitator superfamily. MFSD6 family.</text>
</comment>
<feature type="transmembrane region" description="Helical" evidence="7">
    <location>
        <begin position="318"/>
        <end position="339"/>
    </location>
</feature>
<dbReference type="Proteomes" id="UP001249851">
    <property type="component" value="Unassembled WGS sequence"/>
</dbReference>
<evidence type="ECO:0000256" key="3">
    <source>
        <dbReference type="ARBA" id="ARBA00022692"/>
    </source>
</evidence>
<evidence type="ECO:0000256" key="6">
    <source>
        <dbReference type="SAM" id="MobiDB-lite"/>
    </source>
</evidence>
<reference evidence="9" key="1">
    <citation type="journal article" date="2023" name="G3 (Bethesda)">
        <title>Whole genome assembly and annotation of the endangered Caribbean coral Acropora cervicornis.</title>
        <authorList>
            <person name="Selwyn J.D."/>
            <person name="Vollmer S.V."/>
        </authorList>
    </citation>
    <scope>NUCLEOTIDE SEQUENCE</scope>
    <source>
        <strain evidence="9">K2</strain>
    </source>
</reference>
<feature type="compositionally biased region" description="Basic and acidic residues" evidence="6">
    <location>
        <begin position="573"/>
        <end position="585"/>
    </location>
</feature>
<keyword evidence="5 7" id="KW-0472">Membrane</keyword>
<dbReference type="GO" id="GO:0016020">
    <property type="term" value="C:membrane"/>
    <property type="evidence" value="ECO:0007669"/>
    <property type="project" value="UniProtKB-SubCell"/>
</dbReference>
<comment type="subcellular location">
    <subcellularLocation>
        <location evidence="1">Membrane</location>
        <topology evidence="1">Multi-pass membrane protein</topology>
    </subcellularLocation>
</comment>
<dbReference type="EMBL" id="JARQWQ010000028">
    <property type="protein sequence ID" value="KAK2562599.1"/>
    <property type="molecule type" value="Genomic_DNA"/>
</dbReference>
<sequence length="694" mass="78293">MSRDAGQLARESLSNEKDTECTFFSVDRRYIFAKMFYFFYFAGLGAVLPYQPLFYKEIGIPAKKAGIISGIQPFLSFLFTPVWGAIADKFQKGRSIFVMSFVALVSVGIAYLLTPMPDCKETNKSTDLRAMPWTRNISIVYKFSQTIIRSHDLDGWPLETKEPKTSLESRQSQRRDKEKTFDVFLYLLLVCLFGTLFSCPGLALGDAAAVCLLGRNNEVHKYGKQKRWASIGWGIAAFSFGAIVSDNYLCPDTQGQKGEIDYSVCFYGSIALKILALFSGLQLGFNMNENNVEKSHGKSEEEKRGVQAALKAIRRPHYFAFFLIVLYCGMTFGMIMGFFFWHLKDNCAPQILFSIIPVIRCIADVFVYTISPPIITQIGVHNFIYLILVGYVIRLACFMLINSPWVFIPIESLSGLTSAGAWAAFVAYIACHSVEGAPATLQGMLHGVYHGIGHALGRRCISRTFNMAAKDFSWTDDELDLLLKYALVYKSKCEYEGLSWGGTRPQRAISPELKKMRTDYKKAVDSGRKSGGGRVVFTFYNLCLDSEDLQEEAESTDELSERDDQEEASSLSEADKNREECQLDETTKKRRATVAEMLNNRKDKEIIQKLASGAQFLNYAKEDHLELKRKLLDRLDKEDSDFKEIMAKINKTMETVGESISQSMMLLAQFLRPTNGSHMTSPSMESQHMPHYVA</sequence>
<organism evidence="9 10">
    <name type="scientific">Acropora cervicornis</name>
    <name type="common">Staghorn coral</name>
    <dbReference type="NCBI Taxonomy" id="6130"/>
    <lineage>
        <taxon>Eukaryota</taxon>
        <taxon>Metazoa</taxon>
        <taxon>Cnidaria</taxon>
        <taxon>Anthozoa</taxon>
        <taxon>Hexacorallia</taxon>
        <taxon>Scleractinia</taxon>
        <taxon>Astrocoeniina</taxon>
        <taxon>Acroporidae</taxon>
        <taxon>Acropora</taxon>
    </lineage>
</organism>
<dbReference type="InterPro" id="IPR036259">
    <property type="entry name" value="MFS_trans_sf"/>
</dbReference>
<protein>
    <submittedName>
        <fullName evidence="9">Major facilitator superfamily domain-containing protein 6</fullName>
    </submittedName>
</protein>
<dbReference type="SUPFAM" id="SSF103473">
    <property type="entry name" value="MFS general substrate transporter"/>
    <property type="match status" value="1"/>
</dbReference>
<evidence type="ECO:0000256" key="1">
    <source>
        <dbReference type="ARBA" id="ARBA00004141"/>
    </source>
</evidence>
<dbReference type="Pfam" id="PF12832">
    <property type="entry name" value="MFS_1_like"/>
    <property type="match status" value="1"/>
</dbReference>
<feature type="transmembrane region" description="Helical" evidence="7">
    <location>
        <begin position="351"/>
        <end position="371"/>
    </location>
</feature>